<organism evidence="2 3">
    <name type="scientific">Novosphingobium chloroacetimidivorans</name>
    <dbReference type="NCBI Taxonomy" id="1428314"/>
    <lineage>
        <taxon>Bacteria</taxon>
        <taxon>Pseudomonadati</taxon>
        <taxon>Pseudomonadota</taxon>
        <taxon>Alphaproteobacteria</taxon>
        <taxon>Sphingomonadales</taxon>
        <taxon>Sphingomonadaceae</taxon>
        <taxon>Novosphingobium</taxon>
    </lineage>
</organism>
<name>A0A7W7KAL5_9SPHN</name>
<evidence type="ECO:0000313" key="3">
    <source>
        <dbReference type="Proteomes" id="UP000555448"/>
    </source>
</evidence>
<protein>
    <submittedName>
        <fullName evidence="2">Uncharacterized protein</fullName>
    </submittedName>
</protein>
<accession>A0A7W7KAL5</accession>
<dbReference type="AlphaFoldDB" id="A0A7W7KAL5"/>
<evidence type="ECO:0000256" key="1">
    <source>
        <dbReference type="SAM" id="MobiDB-lite"/>
    </source>
</evidence>
<gene>
    <name evidence="2" type="ORF">HNO88_002376</name>
</gene>
<dbReference type="EMBL" id="JACHLR010000009">
    <property type="protein sequence ID" value="MBB4859050.1"/>
    <property type="molecule type" value="Genomic_DNA"/>
</dbReference>
<keyword evidence="3" id="KW-1185">Reference proteome</keyword>
<proteinExistence type="predicted"/>
<comment type="caution">
    <text evidence="2">The sequence shown here is derived from an EMBL/GenBank/DDBJ whole genome shotgun (WGS) entry which is preliminary data.</text>
</comment>
<reference evidence="2 3" key="1">
    <citation type="submission" date="2020-08" db="EMBL/GenBank/DDBJ databases">
        <title>Functional genomics of gut bacteria from endangered species of beetles.</title>
        <authorList>
            <person name="Carlos-Shanley C."/>
        </authorList>
    </citation>
    <scope>NUCLEOTIDE SEQUENCE [LARGE SCALE GENOMIC DNA]</scope>
    <source>
        <strain evidence="2 3">S00245</strain>
    </source>
</reference>
<sequence>MTSRTTSVTWPRSSDADERLSGLSLLPAPPAAGAFDGRLQPCEAFALVHPRGRRQAASPSRRRFAYQGRSGGAYAFPRRTFAILEAASQPCRARAAPAAYVRRRDLTRRYPALASGGSAVPSRSSPARGGGPPPQAVVEGCNPLGRALHQRGRPSVTPCRRATSPCRGGSERTLSSPDRGGGPLAQRGVVGTRVLTRACRQGLEMPRLPSTTLRAVPLPVPGRDSRSPILRRSVTNLLLHSPL</sequence>
<feature type="region of interest" description="Disordered" evidence="1">
    <location>
        <begin position="112"/>
        <end position="187"/>
    </location>
</feature>
<evidence type="ECO:0000313" key="2">
    <source>
        <dbReference type="EMBL" id="MBB4859050.1"/>
    </source>
</evidence>
<dbReference type="Proteomes" id="UP000555448">
    <property type="component" value="Unassembled WGS sequence"/>
</dbReference>